<feature type="binding site" evidence="9">
    <location>
        <position position="56"/>
    </location>
    <ligand>
        <name>Fe cation</name>
        <dbReference type="ChEBI" id="CHEBI:24875"/>
        <note>catalytic</note>
    </ligand>
</feature>
<protein>
    <recommendedName>
        <fullName evidence="9">3-hydroxyanthranilate 3,4-dioxygenase</fullName>
        <ecNumber evidence="9">1.13.11.6</ecNumber>
    </recommendedName>
    <alternativeName>
        <fullName evidence="9">3-hydroxyanthranilate oxygenase</fullName>
        <shortName evidence="9">3-HAO</shortName>
    </alternativeName>
    <alternativeName>
        <fullName evidence="9">3-hydroxyanthranilic acid dioxygenase</fullName>
        <shortName evidence="9">HAD</shortName>
    </alternativeName>
    <alternativeName>
        <fullName evidence="9">Biosynthesis of nicotinic acid protein 1</fullName>
    </alternativeName>
</protein>
<dbReference type="Gene3D" id="2.60.120.10">
    <property type="entry name" value="Jelly Rolls"/>
    <property type="match status" value="1"/>
</dbReference>
<comment type="caution">
    <text evidence="10">The sequence shown here is derived from an EMBL/GenBank/DDBJ whole genome shotgun (WGS) entry which is preliminary data.</text>
</comment>
<reference evidence="10" key="2">
    <citation type="journal article" date="2023" name="IMA Fungus">
        <title>Comparative genomic study of the Penicillium genus elucidates a diverse pangenome and 15 lateral gene transfer events.</title>
        <authorList>
            <person name="Petersen C."/>
            <person name="Sorensen T."/>
            <person name="Nielsen M.R."/>
            <person name="Sondergaard T.E."/>
            <person name="Sorensen J.L."/>
            <person name="Fitzpatrick D.A."/>
            <person name="Frisvad J.C."/>
            <person name="Nielsen K.L."/>
        </authorList>
    </citation>
    <scope>NUCLEOTIDE SEQUENCE</scope>
    <source>
        <strain evidence="10">IBT 23319</strain>
    </source>
</reference>
<feature type="binding site" evidence="9">
    <location>
        <position position="117"/>
    </location>
    <ligand>
        <name>substrate</name>
    </ligand>
</feature>
<keyword evidence="8 9" id="KW-0408">Iron</keyword>
<keyword evidence="4 9" id="KW-0662">Pyridine nucleotide biosynthesis</keyword>
<feature type="binding site" evidence="9">
    <location>
        <position position="74"/>
    </location>
    <ligand>
        <name>substrate</name>
    </ligand>
</feature>
<evidence type="ECO:0000256" key="6">
    <source>
        <dbReference type="ARBA" id="ARBA00022964"/>
    </source>
</evidence>
<comment type="caution">
    <text evidence="9">Lacks conserved residue(s) required for the propagation of feature annotation.</text>
</comment>
<dbReference type="Proteomes" id="UP001147733">
    <property type="component" value="Unassembled WGS sequence"/>
</dbReference>
<dbReference type="InterPro" id="IPR010329">
    <property type="entry name" value="3hydroanth_dOase"/>
</dbReference>
<dbReference type="HAMAP" id="MF_00825">
    <property type="entry name" value="3_HAO"/>
    <property type="match status" value="1"/>
</dbReference>
<dbReference type="GO" id="GO:0008198">
    <property type="term" value="F:ferrous iron binding"/>
    <property type="evidence" value="ECO:0007669"/>
    <property type="project" value="UniProtKB-UniRule"/>
</dbReference>
<evidence type="ECO:0000256" key="2">
    <source>
        <dbReference type="ARBA" id="ARBA00002752"/>
    </source>
</evidence>
<proteinExistence type="inferred from homology"/>
<dbReference type="EMBL" id="JAPQKT010000002">
    <property type="protein sequence ID" value="KAJ5240774.1"/>
    <property type="molecule type" value="Genomic_DNA"/>
</dbReference>
<dbReference type="GO" id="GO:0019805">
    <property type="term" value="P:quinolinate biosynthetic process"/>
    <property type="evidence" value="ECO:0007669"/>
    <property type="project" value="UniProtKB-UniRule"/>
</dbReference>
<dbReference type="CDD" id="cd06123">
    <property type="entry name" value="cupin_HAO"/>
    <property type="match status" value="1"/>
</dbReference>
<dbReference type="EC" id="1.13.11.6" evidence="9"/>
<dbReference type="NCBIfam" id="TIGR03037">
    <property type="entry name" value="anthran_nbaC"/>
    <property type="match status" value="1"/>
</dbReference>
<dbReference type="GO" id="GO:0043420">
    <property type="term" value="P:anthranilate metabolic process"/>
    <property type="evidence" value="ECO:0007669"/>
    <property type="project" value="UniProtKB-UniRule"/>
</dbReference>
<keyword evidence="7 9" id="KW-0560">Oxidoreductase</keyword>
<evidence type="ECO:0000256" key="8">
    <source>
        <dbReference type="ARBA" id="ARBA00023004"/>
    </source>
</evidence>
<comment type="function">
    <text evidence="2 9">Catalyzes the oxidative ring opening of 3-hydroxyanthranilate to 2-amino-3-carboxymuconate semialdehyde, which spontaneously cyclizes to quinolinate.</text>
</comment>
<feature type="binding site" evidence="9">
    <location>
        <position position="127"/>
    </location>
    <ligand>
        <name>substrate</name>
    </ligand>
</feature>
<feature type="binding site" evidence="9">
    <location>
        <position position="52"/>
    </location>
    <ligand>
        <name>O2</name>
        <dbReference type="ChEBI" id="CHEBI:15379"/>
    </ligand>
</feature>
<reference evidence="10" key="1">
    <citation type="submission" date="2022-11" db="EMBL/GenBank/DDBJ databases">
        <authorList>
            <person name="Petersen C."/>
        </authorList>
    </citation>
    <scope>NUCLEOTIDE SEQUENCE</scope>
    <source>
        <strain evidence="10">IBT 23319</strain>
    </source>
</reference>
<keyword evidence="11" id="KW-1185">Reference proteome</keyword>
<dbReference type="SUPFAM" id="SSF51182">
    <property type="entry name" value="RmlC-like cupins"/>
    <property type="match status" value="1"/>
</dbReference>
<accession>A0A9W9TVB0</accession>
<dbReference type="AlphaFoldDB" id="A0A9W9TVB0"/>
<sequence>MNTTNGLPIPGALQLTAWLEKNSASLQPPVNNKCLYSGEDFILMAVGGPNKRKDYHRLRNEWCGSYIEYDGSQEWFYQIKGDMLLKIVENGDQFRDVVIREGEMFLLPGNIPHSPRRQGNTIGLVMERKRPVGSIDRLRWYCENEKEHGETPALIREEQFYCENMETQLKDVIEDWMRNESSRECKLCGSIAAA</sequence>
<name>A0A9W9TVB0_PENCI</name>
<evidence type="ECO:0000313" key="10">
    <source>
        <dbReference type="EMBL" id="KAJ5240774.1"/>
    </source>
</evidence>
<evidence type="ECO:0000256" key="1">
    <source>
        <dbReference type="ARBA" id="ARBA00001954"/>
    </source>
</evidence>
<comment type="subcellular location">
    <subcellularLocation>
        <location evidence="9">Cytoplasm</location>
    </subcellularLocation>
</comment>
<feature type="binding site" evidence="9">
    <location>
        <position position="74"/>
    </location>
    <ligand>
        <name>Fe cation</name>
        <dbReference type="ChEBI" id="CHEBI:24875"/>
        <note>catalytic</note>
    </ligand>
</feature>
<evidence type="ECO:0000256" key="3">
    <source>
        <dbReference type="ARBA" id="ARBA00022490"/>
    </source>
</evidence>
<dbReference type="PANTHER" id="PTHR15497">
    <property type="entry name" value="3-HYDROXYANTHRANILATE 3,4-DIOXYGENASE"/>
    <property type="match status" value="1"/>
</dbReference>
<evidence type="ECO:0000313" key="11">
    <source>
        <dbReference type="Proteomes" id="UP001147733"/>
    </source>
</evidence>
<dbReference type="GO" id="GO:0006569">
    <property type="term" value="P:L-tryptophan catabolic process"/>
    <property type="evidence" value="ECO:0007669"/>
    <property type="project" value="UniProtKB-UniRule"/>
</dbReference>
<evidence type="ECO:0000256" key="5">
    <source>
        <dbReference type="ARBA" id="ARBA00022723"/>
    </source>
</evidence>
<comment type="similarity">
    <text evidence="9">Belongs to the 3-HAO family.</text>
</comment>
<dbReference type="GO" id="GO:0000334">
    <property type="term" value="F:3-hydroxyanthranilate 3,4-dioxygenase activity"/>
    <property type="evidence" value="ECO:0007669"/>
    <property type="project" value="UniProtKB-UniRule"/>
</dbReference>
<keyword evidence="5 9" id="KW-0479">Metal-binding</keyword>
<evidence type="ECO:0000256" key="4">
    <source>
        <dbReference type="ARBA" id="ARBA00022642"/>
    </source>
</evidence>
<dbReference type="InterPro" id="IPR014710">
    <property type="entry name" value="RmlC-like_jellyroll"/>
</dbReference>
<comment type="pathway">
    <text evidence="9">Cofactor biosynthesis; NAD(+) biosynthesis; quinolinate from L-kynurenine: step 3/3.</text>
</comment>
<dbReference type="GO" id="GO:0005737">
    <property type="term" value="C:cytoplasm"/>
    <property type="evidence" value="ECO:0007669"/>
    <property type="project" value="UniProtKB-SubCell"/>
</dbReference>
<evidence type="ECO:0000256" key="9">
    <source>
        <dbReference type="HAMAP-Rule" id="MF_03019"/>
    </source>
</evidence>
<feature type="binding site" evidence="9">
    <location>
        <position position="113"/>
    </location>
    <ligand>
        <name>Fe cation</name>
        <dbReference type="ChEBI" id="CHEBI:24875"/>
        <note>catalytic</note>
    </ligand>
</feature>
<dbReference type="OrthoDB" id="204928at2759"/>
<dbReference type="GO" id="GO:0034354">
    <property type="term" value="P:'de novo' NAD+ biosynthetic process from L-tryptophan"/>
    <property type="evidence" value="ECO:0007669"/>
    <property type="project" value="UniProtKB-UniRule"/>
</dbReference>
<comment type="catalytic activity">
    <reaction evidence="9">
        <text>3-hydroxyanthranilate + O2 = (2Z,4Z)-2-amino-3-carboxymuconate 6-semialdehyde</text>
        <dbReference type="Rhea" id="RHEA:17953"/>
        <dbReference type="ChEBI" id="CHEBI:15379"/>
        <dbReference type="ChEBI" id="CHEBI:36559"/>
        <dbReference type="ChEBI" id="CHEBI:77612"/>
        <dbReference type="EC" id="1.13.11.6"/>
    </reaction>
</comment>
<dbReference type="PANTHER" id="PTHR15497:SF3">
    <property type="entry name" value="3-HYDROXYANTHRANILATE 3,4-DIOXYGENASE 2"/>
    <property type="match status" value="1"/>
</dbReference>
<gene>
    <name evidence="9" type="primary">BNA1</name>
    <name evidence="10" type="ORF">N7469_002365</name>
</gene>
<keyword evidence="3 9" id="KW-0963">Cytoplasm</keyword>
<dbReference type="InterPro" id="IPR011051">
    <property type="entry name" value="RmlC_Cupin_sf"/>
</dbReference>
<keyword evidence="6 9" id="KW-0223">Dioxygenase</keyword>
<dbReference type="Pfam" id="PF06052">
    <property type="entry name" value="3-HAO"/>
    <property type="match status" value="1"/>
</dbReference>
<comment type="cofactor">
    <cofactor evidence="1 9">
        <name>Fe(2+)</name>
        <dbReference type="ChEBI" id="CHEBI:29033"/>
    </cofactor>
</comment>
<evidence type="ECO:0000256" key="7">
    <source>
        <dbReference type="ARBA" id="ARBA00023002"/>
    </source>
</evidence>
<organism evidence="10 11">
    <name type="scientific">Penicillium citrinum</name>
    <dbReference type="NCBI Taxonomy" id="5077"/>
    <lineage>
        <taxon>Eukaryota</taxon>
        <taxon>Fungi</taxon>
        <taxon>Dikarya</taxon>
        <taxon>Ascomycota</taxon>
        <taxon>Pezizomycotina</taxon>
        <taxon>Eurotiomycetes</taxon>
        <taxon>Eurotiomycetidae</taxon>
        <taxon>Eurotiales</taxon>
        <taxon>Aspergillaceae</taxon>
        <taxon>Penicillium</taxon>
    </lineage>
</organism>